<dbReference type="KEGG" id="mflg:ABS361_11005"/>
<dbReference type="AlphaFoldDB" id="A0AAU7XG18"/>
<feature type="domain" description="FHA" evidence="1">
    <location>
        <begin position="25"/>
        <end position="77"/>
    </location>
</feature>
<organism evidence="2">
    <name type="scientific">Methyloraptor flagellatus</name>
    <dbReference type="NCBI Taxonomy" id="3162530"/>
    <lineage>
        <taxon>Bacteria</taxon>
        <taxon>Pseudomonadati</taxon>
        <taxon>Pseudomonadota</taxon>
        <taxon>Alphaproteobacteria</taxon>
        <taxon>Hyphomicrobiales</taxon>
        <taxon>Ancalomicrobiaceae</taxon>
        <taxon>Methyloraptor</taxon>
    </lineage>
</organism>
<dbReference type="EMBL" id="CP158568">
    <property type="protein sequence ID" value="XBY46687.1"/>
    <property type="molecule type" value="Genomic_DNA"/>
</dbReference>
<dbReference type="RefSeq" id="WP_407051780.1">
    <property type="nucleotide sequence ID" value="NZ_CP158568.1"/>
</dbReference>
<accession>A0AAU7XG18</accession>
<gene>
    <name evidence="2" type="ORF">ABS361_11005</name>
</gene>
<dbReference type="CDD" id="cd00060">
    <property type="entry name" value="FHA"/>
    <property type="match status" value="1"/>
</dbReference>
<proteinExistence type="predicted"/>
<protein>
    <submittedName>
        <fullName evidence="2">FHA domain-containing protein</fullName>
    </submittedName>
</protein>
<dbReference type="InterPro" id="IPR008984">
    <property type="entry name" value="SMAD_FHA_dom_sf"/>
</dbReference>
<reference evidence="2" key="1">
    <citation type="submission" date="2024-06" db="EMBL/GenBank/DDBJ databases">
        <title>Methylostella associata gen. nov., sp. nov., a novel Ancalomicrobiaceae-affiliated facultatively methylotrophic bacteria that feed on methanotrophs of the genus Methylococcus.</title>
        <authorList>
            <person name="Saltykova V."/>
            <person name="Danilova O.V."/>
            <person name="Oshkin I.Y."/>
            <person name="Belova S.E."/>
            <person name="Pimenov N.V."/>
            <person name="Dedysh S.N."/>
        </authorList>
    </citation>
    <scope>NUCLEOTIDE SEQUENCE</scope>
    <source>
        <strain evidence="2">S20</strain>
    </source>
</reference>
<evidence type="ECO:0000313" key="2">
    <source>
        <dbReference type="EMBL" id="XBY46687.1"/>
    </source>
</evidence>
<evidence type="ECO:0000259" key="1">
    <source>
        <dbReference type="PROSITE" id="PS50006"/>
    </source>
</evidence>
<sequence>MPTVALEVVNPRLAERSCEIHALPLKVGRGADCGVQLDPENRAISRVHLELVEEDGRIVLINRASNPKATVVDGRSLGAEERVVLAPGQTVRIFDTELALVAAPVVGLGFASRGGGETAFEVLAPGRSIVATERADGRMILEPVAELAAYDQERFAGRLALVFYLDAGEPCCAVVSNPAGHPLMLDRSVLSQTALALEPFDLIEIDRHRIEIRPKDAGVILCEIPSCRGLNPDGRGVCRLCGAPLAGCDK</sequence>
<name>A0AAU7XG18_9HYPH</name>
<dbReference type="Pfam" id="PF00498">
    <property type="entry name" value="FHA"/>
    <property type="match status" value="1"/>
</dbReference>
<dbReference type="InterPro" id="IPR000253">
    <property type="entry name" value="FHA_dom"/>
</dbReference>
<dbReference type="Gene3D" id="2.60.200.20">
    <property type="match status" value="1"/>
</dbReference>
<dbReference type="SUPFAM" id="SSF49879">
    <property type="entry name" value="SMAD/FHA domain"/>
    <property type="match status" value="1"/>
</dbReference>
<dbReference type="PROSITE" id="PS50006">
    <property type="entry name" value="FHA_DOMAIN"/>
    <property type="match status" value="1"/>
</dbReference>